<evidence type="ECO:0000256" key="1">
    <source>
        <dbReference type="SAM" id="MobiDB-lite"/>
    </source>
</evidence>
<proteinExistence type="predicted"/>
<dbReference type="SUPFAM" id="SSF49899">
    <property type="entry name" value="Concanavalin A-like lectins/glucanases"/>
    <property type="match status" value="1"/>
</dbReference>
<protein>
    <recommendedName>
        <fullName evidence="3">GH16 domain-containing protein</fullName>
    </recommendedName>
</protein>
<dbReference type="PANTHER" id="PTHR10963">
    <property type="entry name" value="GLYCOSYL HYDROLASE-RELATED"/>
    <property type="match status" value="1"/>
</dbReference>
<keyword evidence="2" id="KW-0732">Signal</keyword>
<feature type="chain" id="PRO_5040401413" description="GH16 domain-containing protein" evidence="2">
    <location>
        <begin position="18"/>
        <end position="378"/>
    </location>
</feature>
<evidence type="ECO:0000259" key="3">
    <source>
        <dbReference type="PROSITE" id="PS51762"/>
    </source>
</evidence>
<feature type="domain" description="GH16" evidence="3">
    <location>
        <begin position="28"/>
        <end position="250"/>
    </location>
</feature>
<evidence type="ECO:0000313" key="5">
    <source>
        <dbReference type="Proteomes" id="UP000696573"/>
    </source>
</evidence>
<dbReference type="InterPro" id="IPR050546">
    <property type="entry name" value="Glycosyl_Hydrlase_16"/>
</dbReference>
<dbReference type="Pfam" id="PF00722">
    <property type="entry name" value="Glyco_hydro_16"/>
    <property type="match status" value="1"/>
</dbReference>
<dbReference type="PANTHER" id="PTHR10963:SF68">
    <property type="entry name" value="GLYCOSIDASE CRH1-RELATED"/>
    <property type="match status" value="1"/>
</dbReference>
<feature type="signal peptide" evidence="2">
    <location>
        <begin position="1"/>
        <end position="17"/>
    </location>
</feature>
<feature type="compositionally biased region" description="Low complexity" evidence="1">
    <location>
        <begin position="313"/>
        <end position="328"/>
    </location>
</feature>
<dbReference type="GO" id="GO:0031505">
    <property type="term" value="P:fungal-type cell wall organization"/>
    <property type="evidence" value="ECO:0007669"/>
    <property type="project" value="TreeGrafter"/>
</dbReference>
<dbReference type="EMBL" id="CABFNQ020000551">
    <property type="protein sequence ID" value="CAH0019101.1"/>
    <property type="molecule type" value="Genomic_DNA"/>
</dbReference>
<dbReference type="PROSITE" id="PS51762">
    <property type="entry name" value="GH16_2"/>
    <property type="match status" value="1"/>
</dbReference>
<dbReference type="Proteomes" id="UP000696573">
    <property type="component" value="Unassembled WGS sequence"/>
</dbReference>
<accession>A0A9N9YD75</accession>
<name>A0A9N9YD75_9HYPO</name>
<comment type="caution">
    <text evidence="4">The sequence shown here is derived from an EMBL/GenBank/DDBJ whole genome shotgun (WGS) entry which is preliminary data.</text>
</comment>
<organism evidence="4 5">
    <name type="scientific">Clonostachys rhizophaga</name>
    <dbReference type="NCBI Taxonomy" id="160324"/>
    <lineage>
        <taxon>Eukaryota</taxon>
        <taxon>Fungi</taxon>
        <taxon>Dikarya</taxon>
        <taxon>Ascomycota</taxon>
        <taxon>Pezizomycotina</taxon>
        <taxon>Sordariomycetes</taxon>
        <taxon>Hypocreomycetidae</taxon>
        <taxon>Hypocreales</taxon>
        <taxon>Bionectriaceae</taxon>
        <taxon>Clonostachys</taxon>
    </lineage>
</organism>
<dbReference type="Gene3D" id="2.60.120.200">
    <property type="match status" value="1"/>
</dbReference>
<dbReference type="GO" id="GO:0004553">
    <property type="term" value="F:hydrolase activity, hydrolyzing O-glycosyl compounds"/>
    <property type="evidence" value="ECO:0007669"/>
    <property type="project" value="InterPro"/>
</dbReference>
<reference evidence="4" key="1">
    <citation type="submission" date="2021-10" db="EMBL/GenBank/DDBJ databases">
        <authorList>
            <person name="Piombo E."/>
        </authorList>
    </citation>
    <scope>NUCLEOTIDE SEQUENCE</scope>
</reference>
<dbReference type="InterPro" id="IPR000757">
    <property type="entry name" value="Beta-glucanase-like"/>
</dbReference>
<evidence type="ECO:0000256" key="2">
    <source>
        <dbReference type="SAM" id="SignalP"/>
    </source>
</evidence>
<keyword evidence="5" id="KW-1185">Reference proteome</keyword>
<gene>
    <name evidence="4" type="ORF">CRHIZ90672A_00011425</name>
</gene>
<feature type="region of interest" description="Disordered" evidence="1">
    <location>
        <begin position="310"/>
        <end position="349"/>
    </location>
</feature>
<dbReference type="GO" id="GO:0009277">
    <property type="term" value="C:fungal-type cell wall"/>
    <property type="evidence" value="ECO:0007669"/>
    <property type="project" value="TreeGrafter"/>
</dbReference>
<dbReference type="OrthoDB" id="4781at2759"/>
<dbReference type="GO" id="GO:0005975">
    <property type="term" value="P:carbohydrate metabolic process"/>
    <property type="evidence" value="ECO:0007669"/>
    <property type="project" value="InterPro"/>
</dbReference>
<dbReference type="InterPro" id="IPR013320">
    <property type="entry name" value="ConA-like_dom_sf"/>
</dbReference>
<evidence type="ECO:0000313" key="4">
    <source>
        <dbReference type="EMBL" id="CAH0019101.1"/>
    </source>
</evidence>
<dbReference type="GO" id="GO:0016757">
    <property type="term" value="F:glycosyltransferase activity"/>
    <property type="evidence" value="ECO:0007669"/>
    <property type="project" value="TreeGrafter"/>
</dbReference>
<sequence length="378" mass="41599">MFLIAQLLILFCTRAFGHSHPLANCDLSNGAHYCSPSLGLARNFSFDFVCAFKDADLTTYWTKDQTSSQDQRLISLDTNGKGAALGIWEPGHAPSLSTQHYVFFGKVSVELLAASGQGVASSIVLKSDSGIEISWDILGTYDNQVQASYMFHGDTNGKVYNQTFPADPSIFTTFHTYSIEWTQYKIAFSIDGRDVLTRYIGDVPPEKWPQTPMKLHIGTWIPNQESEENSLARWAGGPPSWERAPFTSFFRKVEINDFAGLCLEVDGPVEYVVDEGIRGWEDVKVKGCYKRFSSGMYIPHAAFQVPTSRPVEAPSASSGGSSLFSSGAVRPTDTGSKTTDGVPERTNAEAEGEAVAVSWPCTHRLAAMVFLVWLLLSW</sequence>
<dbReference type="AlphaFoldDB" id="A0A9N9YD75"/>